<keyword evidence="3" id="KW-1185">Reference proteome</keyword>
<dbReference type="OrthoDB" id="1633822at2"/>
<accession>A0A2N5ENC1</accession>
<proteinExistence type="predicted"/>
<dbReference type="InterPro" id="IPR032710">
    <property type="entry name" value="NTF2-like_dom_sf"/>
</dbReference>
<gene>
    <name evidence="2" type="ORF">CYR34_09755</name>
</gene>
<reference evidence="2 3" key="1">
    <citation type="submission" date="2017-12" db="EMBL/GenBank/DDBJ databases">
        <title>Characterization of six clinical isolates of Enterochimera gen. nov., a novel genus of the Yersiniaciae family and the three species Enterochimera arupensis sp. nov., Enterochimera coloradensis sp. nov, and Enterochimera californica sp. nov.</title>
        <authorList>
            <person name="Rossi A."/>
            <person name="Fisher M."/>
        </authorList>
    </citation>
    <scope>NUCLEOTIDE SEQUENCE [LARGE SCALE GENOMIC DNA]</scope>
    <source>
        <strain evidence="2 3">2016Iso1</strain>
    </source>
</reference>
<dbReference type="EMBL" id="PJZK01000008">
    <property type="protein sequence ID" value="PLR50177.1"/>
    <property type="molecule type" value="Genomic_DNA"/>
</dbReference>
<sequence>MHSHPIRQIIEACDQAISAKAFDALMAHYAEDAALVVKPGMVVRGKENIRNAFIAISDYFQGQLVVEQGGMQVIEGADNALVIMETLLRFPDGQGGTVETTRRATYVFRQEHDGRWLCTIDNSYGTSLLDAAPGGAL</sequence>
<dbReference type="NCBIfam" id="TIGR02246">
    <property type="entry name" value="SgcJ/EcaC family oxidoreductase"/>
    <property type="match status" value="1"/>
</dbReference>
<organism evidence="2 3">
    <name type="scientific">Chimaeribacter arupi</name>
    <dbReference type="NCBI Taxonomy" id="2060066"/>
    <lineage>
        <taxon>Bacteria</taxon>
        <taxon>Pseudomonadati</taxon>
        <taxon>Pseudomonadota</taxon>
        <taxon>Gammaproteobacteria</taxon>
        <taxon>Enterobacterales</taxon>
        <taxon>Yersiniaceae</taxon>
        <taxon>Chimaeribacter</taxon>
    </lineage>
</organism>
<dbReference type="RefSeq" id="WP_101828161.1">
    <property type="nucleotide sequence ID" value="NZ_CP119397.1"/>
</dbReference>
<comment type="caution">
    <text evidence="2">The sequence shown here is derived from an EMBL/GenBank/DDBJ whole genome shotgun (WGS) entry which is preliminary data.</text>
</comment>
<feature type="domain" description="SnoaL-like" evidence="1">
    <location>
        <begin position="6"/>
        <end position="116"/>
    </location>
</feature>
<evidence type="ECO:0000313" key="3">
    <source>
        <dbReference type="Proteomes" id="UP000234626"/>
    </source>
</evidence>
<dbReference type="InterPro" id="IPR037401">
    <property type="entry name" value="SnoaL-like"/>
</dbReference>
<dbReference type="SUPFAM" id="SSF54427">
    <property type="entry name" value="NTF2-like"/>
    <property type="match status" value="1"/>
</dbReference>
<dbReference type="InterPro" id="IPR011944">
    <property type="entry name" value="Steroid_delta5-4_isomerase"/>
</dbReference>
<dbReference type="Gene3D" id="3.10.450.50">
    <property type="match status" value="1"/>
</dbReference>
<name>A0A2N5ENC1_9GAMM</name>
<evidence type="ECO:0000259" key="1">
    <source>
        <dbReference type="Pfam" id="PF13474"/>
    </source>
</evidence>
<evidence type="ECO:0000313" key="2">
    <source>
        <dbReference type="EMBL" id="PLR50177.1"/>
    </source>
</evidence>
<protein>
    <submittedName>
        <fullName evidence="2">DUF4440 domain-containing protein</fullName>
    </submittedName>
</protein>
<dbReference type="Proteomes" id="UP000234626">
    <property type="component" value="Unassembled WGS sequence"/>
</dbReference>
<dbReference type="AlphaFoldDB" id="A0A2N5ENC1"/>
<dbReference type="Pfam" id="PF13474">
    <property type="entry name" value="SnoaL_3"/>
    <property type="match status" value="1"/>
</dbReference>